<dbReference type="Proteomes" id="UP001286313">
    <property type="component" value="Unassembled WGS sequence"/>
</dbReference>
<evidence type="ECO:0000259" key="2">
    <source>
        <dbReference type="SMART" id="SM00822"/>
    </source>
</evidence>
<dbReference type="PANTHER" id="PTHR43975:SF2">
    <property type="entry name" value="EG:BACR7A4.14 PROTEIN-RELATED"/>
    <property type="match status" value="1"/>
</dbReference>
<dbReference type="SUPFAM" id="SSF51735">
    <property type="entry name" value="NAD(P)-binding Rossmann-fold domains"/>
    <property type="match status" value="1"/>
</dbReference>
<protein>
    <recommendedName>
        <fullName evidence="2">Ketoreductase domain-containing protein</fullName>
    </recommendedName>
</protein>
<reference evidence="3" key="1">
    <citation type="submission" date="2023-10" db="EMBL/GenBank/DDBJ databases">
        <title>Genome assemblies of two species of porcelain crab, Petrolisthes cinctipes and Petrolisthes manimaculis (Anomura: Porcellanidae).</title>
        <authorList>
            <person name="Angst P."/>
        </authorList>
    </citation>
    <scope>NUCLEOTIDE SEQUENCE</scope>
    <source>
        <strain evidence="3">PB745_01</strain>
        <tissue evidence="3">Gill</tissue>
    </source>
</reference>
<gene>
    <name evidence="3" type="ORF">Pcinc_030427</name>
</gene>
<evidence type="ECO:0000256" key="1">
    <source>
        <dbReference type="ARBA" id="ARBA00023002"/>
    </source>
</evidence>
<dbReference type="AlphaFoldDB" id="A0AAE1EYU4"/>
<dbReference type="PANTHER" id="PTHR43975">
    <property type="entry name" value="ZGC:101858"/>
    <property type="match status" value="1"/>
</dbReference>
<dbReference type="Pfam" id="PF13561">
    <property type="entry name" value="adh_short_C2"/>
    <property type="match status" value="1"/>
</dbReference>
<dbReference type="SMART" id="SM00822">
    <property type="entry name" value="PKS_KR"/>
    <property type="match status" value="1"/>
</dbReference>
<dbReference type="FunFam" id="3.40.50.720:FF:000084">
    <property type="entry name" value="Short-chain dehydrogenase reductase"/>
    <property type="match status" value="1"/>
</dbReference>
<sequence>MASAESSVTGLKGKVALITGATSGIGRESAIALAREGCYVAITGRNIEALQEVFKLCCDAGLPQEKVLSVPANLNDDKDCEQVVSATVSHFGHLDILVNNAGILVIGGIEQISMEDYDKQMHINTRQVFLLMKLALPHILERKGNIVNVSSVAGLRSFPGIVAYTMSKAAVDQLTRSVALEVADRGVRVNAVNPGVIVTDIHKRGGMTDEAYLKFLELSKTTHAMGRVGEAREVADAVVFLASEKSSFITGATLPIDGGRSVMCPR</sequence>
<dbReference type="PRINTS" id="PR00080">
    <property type="entry name" value="SDRFAMILY"/>
</dbReference>
<dbReference type="PROSITE" id="PS00061">
    <property type="entry name" value="ADH_SHORT"/>
    <property type="match status" value="1"/>
</dbReference>
<dbReference type="InterPro" id="IPR002347">
    <property type="entry name" value="SDR_fam"/>
</dbReference>
<dbReference type="GO" id="GO:0006629">
    <property type="term" value="P:lipid metabolic process"/>
    <property type="evidence" value="ECO:0007669"/>
    <property type="project" value="UniProtKB-ARBA"/>
</dbReference>
<proteinExistence type="predicted"/>
<dbReference type="InterPro" id="IPR036291">
    <property type="entry name" value="NAD(P)-bd_dom_sf"/>
</dbReference>
<keyword evidence="4" id="KW-1185">Reference proteome</keyword>
<dbReference type="InterPro" id="IPR057326">
    <property type="entry name" value="KR_dom"/>
</dbReference>
<keyword evidence="1" id="KW-0560">Oxidoreductase</keyword>
<evidence type="ECO:0000313" key="3">
    <source>
        <dbReference type="EMBL" id="KAK3863837.1"/>
    </source>
</evidence>
<accession>A0AAE1EYU4</accession>
<dbReference type="Gene3D" id="3.40.50.720">
    <property type="entry name" value="NAD(P)-binding Rossmann-like Domain"/>
    <property type="match status" value="1"/>
</dbReference>
<dbReference type="NCBIfam" id="NF005559">
    <property type="entry name" value="PRK07231.1"/>
    <property type="match status" value="1"/>
</dbReference>
<name>A0AAE1EYU4_PETCI</name>
<dbReference type="InterPro" id="IPR020904">
    <property type="entry name" value="Sc_DH/Rdtase_CS"/>
</dbReference>
<organism evidence="3 4">
    <name type="scientific">Petrolisthes cinctipes</name>
    <name type="common">Flat porcelain crab</name>
    <dbReference type="NCBI Taxonomy" id="88211"/>
    <lineage>
        <taxon>Eukaryota</taxon>
        <taxon>Metazoa</taxon>
        <taxon>Ecdysozoa</taxon>
        <taxon>Arthropoda</taxon>
        <taxon>Crustacea</taxon>
        <taxon>Multicrustacea</taxon>
        <taxon>Malacostraca</taxon>
        <taxon>Eumalacostraca</taxon>
        <taxon>Eucarida</taxon>
        <taxon>Decapoda</taxon>
        <taxon>Pleocyemata</taxon>
        <taxon>Anomura</taxon>
        <taxon>Galatheoidea</taxon>
        <taxon>Porcellanidae</taxon>
        <taxon>Petrolisthes</taxon>
    </lineage>
</organism>
<feature type="domain" description="Ketoreductase" evidence="2">
    <location>
        <begin position="14"/>
        <end position="195"/>
    </location>
</feature>
<dbReference type="PRINTS" id="PR00081">
    <property type="entry name" value="GDHRDH"/>
</dbReference>
<evidence type="ECO:0000313" key="4">
    <source>
        <dbReference type="Proteomes" id="UP001286313"/>
    </source>
</evidence>
<dbReference type="GO" id="GO:0016491">
    <property type="term" value="F:oxidoreductase activity"/>
    <property type="evidence" value="ECO:0007669"/>
    <property type="project" value="UniProtKB-KW"/>
</dbReference>
<comment type="caution">
    <text evidence="3">The sequence shown here is derived from an EMBL/GenBank/DDBJ whole genome shotgun (WGS) entry which is preliminary data.</text>
</comment>
<dbReference type="EMBL" id="JAWQEG010003924">
    <property type="protein sequence ID" value="KAK3863837.1"/>
    <property type="molecule type" value="Genomic_DNA"/>
</dbReference>